<comment type="caution">
    <text evidence="1">The sequence shown here is derived from an EMBL/GenBank/DDBJ whole genome shotgun (WGS) entry which is preliminary data.</text>
</comment>
<sequence>MHLNSIHEDHSVEELKEFASWILAIGDDNLGDPDDGCSMIAIPPELLIREFNDPSEAIVRGRAILTPYQ</sequence>
<evidence type="ECO:0000313" key="2">
    <source>
        <dbReference type="Proteomes" id="UP000289738"/>
    </source>
</evidence>
<evidence type="ECO:0000313" key="1">
    <source>
        <dbReference type="EMBL" id="RYR48311.1"/>
    </source>
</evidence>
<organism evidence="1 2">
    <name type="scientific">Arachis hypogaea</name>
    <name type="common">Peanut</name>
    <dbReference type="NCBI Taxonomy" id="3818"/>
    <lineage>
        <taxon>Eukaryota</taxon>
        <taxon>Viridiplantae</taxon>
        <taxon>Streptophyta</taxon>
        <taxon>Embryophyta</taxon>
        <taxon>Tracheophyta</taxon>
        <taxon>Spermatophyta</taxon>
        <taxon>Magnoliopsida</taxon>
        <taxon>eudicotyledons</taxon>
        <taxon>Gunneridae</taxon>
        <taxon>Pentapetalae</taxon>
        <taxon>rosids</taxon>
        <taxon>fabids</taxon>
        <taxon>Fabales</taxon>
        <taxon>Fabaceae</taxon>
        <taxon>Papilionoideae</taxon>
        <taxon>50 kb inversion clade</taxon>
        <taxon>dalbergioids sensu lato</taxon>
        <taxon>Dalbergieae</taxon>
        <taxon>Pterocarpus clade</taxon>
        <taxon>Arachis</taxon>
    </lineage>
</organism>
<gene>
    <name evidence="1" type="ORF">Ahy_A07g034324</name>
</gene>
<reference evidence="1 2" key="1">
    <citation type="submission" date="2019-01" db="EMBL/GenBank/DDBJ databases">
        <title>Sequencing of cultivated peanut Arachis hypogaea provides insights into genome evolution and oil improvement.</title>
        <authorList>
            <person name="Chen X."/>
        </authorList>
    </citation>
    <scope>NUCLEOTIDE SEQUENCE [LARGE SCALE GENOMIC DNA]</scope>
    <source>
        <strain evidence="2">cv. Fuhuasheng</strain>
        <tissue evidence="1">Leaves</tissue>
    </source>
</reference>
<protein>
    <submittedName>
        <fullName evidence="1">Uncharacterized protein</fullName>
    </submittedName>
</protein>
<accession>A0A445CBW9</accession>
<dbReference type="EMBL" id="SDMP01000007">
    <property type="protein sequence ID" value="RYR48311.1"/>
    <property type="molecule type" value="Genomic_DNA"/>
</dbReference>
<keyword evidence="2" id="KW-1185">Reference proteome</keyword>
<dbReference type="Proteomes" id="UP000289738">
    <property type="component" value="Chromosome A07"/>
</dbReference>
<proteinExistence type="predicted"/>
<dbReference type="AlphaFoldDB" id="A0A445CBW9"/>
<name>A0A445CBW9_ARAHY</name>